<name>A0A1R2BEX5_9CILI</name>
<feature type="site" description="Interaction with phosphoserine on interacting protein" evidence="2">
    <location>
        <position position="66"/>
    </location>
</feature>
<feature type="domain" description="14-3-3" evidence="4">
    <location>
        <begin position="12"/>
        <end position="248"/>
    </location>
</feature>
<dbReference type="Gene3D" id="1.20.190.20">
    <property type="entry name" value="14-3-3 domain"/>
    <property type="match status" value="1"/>
</dbReference>
<dbReference type="InterPro" id="IPR000308">
    <property type="entry name" value="14-3-3"/>
</dbReference>
<dbReference type="SMART" id="SM00101">
    <property type="entry name" value="14_3_3"/>
    <property type="match status" value="1"/>
</dbReference>
<proteinExistence type="inferred from homology"/>
<dbReference type="SUPFAM" id="SSF48445">
    <property type="entry name" value="14-3-3 protein"/>
    <property type="match status" value="1"/>
</dbReference>
<reference evidence="5 6" key="1">
    <citation type="submission" date="2016-11" db="EMBL/GenBank/DDBJ databases">
        <title>The macronuclear genome of Stentor coeruleus: a giant cell with tiny introns.</title>
        <authorList>
            <person name="Slabodnick M."/>
            <person name="Ruby J.G."/>
            <person name="Reiff S.B."/>
            <person name="Swart E.C."/>
            <person name="Gosai S."/>
            <person name="Prabakaran S."/>
            <person name="Witkowska E."/>
            <person name="Larue G.E."/>
            <person name="Fisher S."/>
            <person name="Freeman R.M."/>
            <person name="Gunawardena J."/>
            <person name="Chu W."/>
            <person name="Stover N.A."/>
            <person name="Gregory B.D."/>
            <person name="Nowacki M."/>
            <person name="Derisi J."/>
            <person name="Roy S.W."/>
            <person name="Marshall W.F."/>
            <person name="Sood P."/>
        </authorList>
    </citation>
    <scope>NUCLEOTIDE SEQUENCE [LARGE SCALE GENOMIC DNA]</scope>
    <source>
        <strain evidence="5">WM001</strain>
    </source>
</reference>
<dbReference type="InterPro" id="IPR036815">
    <property type="entry name" value="14-3-3_dom_sf"/>
</dbReference>
<comment type="similarity">
    <text evidence="1">Belongs to the 14-3-3 family.</text>
</comment>
<evidence type="ECO:0000313" key="6">
    <source>
        <dbReference type="Proteomes" id="UP000187209"/>
    </source>
</evidence>
<dbReference type="OrthoDB" id="10260625at2759"/>
<sequence length="248" mass="28746">MKNIEDLESLNKEELVYLAKLSEQTERYDEMIEYIKAIIQKTPQDLPADDRTILYIAYKNIVSDLRTSWRVINSIEKKEERRNYMENKATANSYKKEIEQDILKYSKDILEVIEHDLIPKATSSESRVFYYKMKGDYGRYMSEITTGAINKEIVAAAEISYTAAYDLAKNDLPSTHPTRLGLALNFSVFFNDILEEKERAIEMAKGAFDEAISELENISEENSKDSTLTLHLIKDNLNLWNNELNEES</sequence>
<comment type="caution">
    <text evidence="5">The sequence shown here is derived from an EMBL/GenBank/DDBJ whole genome shotgun (WGS) entry which is preliminary data.</text>
</comment>
<dbReference type="PIRSF" id="PIRSF000868">
    <property type="entry name" value="14-3-3"/>
    <property type="match status" value="1"/>
</dbReference>
<accession>A0A1R2BEX5</accession>
<evidence type="ECO:0000313" key="5">
    <source>
        <dbReference type="EMBL" id="OMJ75313.1"/>
    </source>
</evidence>
<dbReference type="Proteomes" id="UP000187209">
    <property type="component" value="Unassembled WGS sequence"/>
</dbReference>
<keyword evidence="3" id="KW-0175">Coiled coil</keyword>
<dbReference type="PANTHER" id="PTHR18860">
    <property type="entry name" value="14-3-3 PROTEIN"/>
    <property type="match status" value="1"/>
</dbReference>
<evidence type="ECO:0000256" key="2">
    <source>
        <dbReference type="PIRSR" id="PIRSR000868-1"/>
    </source>
</evidence>
<dbReference type="AlphaFoldDB" id="A0A1R2BEX5"/>
<evidence type="ECO:0000256" key="1">
    <source>
        <dbReference type="ARBA" id="ARBA00006141"/>
    </source>
</evidence>
<feature type="site" description="Interaction with phosphoserine on interacting protein" evidence="2">
    <location>
        <position position="139"/>
    </location>
</feature>
<dbReference type="EMBL" id="MPUH01000698">
    <property type="protein sequence ID" value="OMJ75313.1"/>
    <property type="molecule type" value="Genomic_DNA"/>
</dbReference>
<evidence type="ECO:0000256" key="3">
    <source>
        <dbReference type="SAM" id="Coils"/>
    </source>
</evidence>
<organism evidence="5 6">
    <name type="scientific">Stentor coeruleus</name>
    <dbReference type="NCBI Taxonomy" id="5963"/>
    <lineage>
        <taxon>Eukaryota</taxon>
        <taxon>Sar</taxon>
        <taxon>Alveolata</taxon>
        <taxon>Ciliophora</taxon>
        <taxon>Postciliodesmatophora</taxon>
        <taxon>Heterotrichea</taxon>
        <taxon>Heterotrichida</taxon>
        <taxon>Stentoridae</taxon>
        <taxon>Stentor</taxon>
    </lineage>
</organism>
<dbReference type="PRINTS" id="PR00305">
    <property type="entry name" value="1433ZETA"/>
</dbReference>
<keyword evidence="6" id="KW-1185">Reference proteome</keyword>
<gene>
    <name evidence="5" type="ORF">SteCoe_25588</name>
</gene>
<dbReference type="Pfam" id="PF00244">
    <property type="entry name" value="14-3-3"/>
    <property type="match status" value="1"/>
</dbReference>
<evidence type="ECO:0000259" key="4">
    <source>
        <dbReference type="SMART" id="SM00101"/>
    </source>
</evidence>
<protein>
    <recommendedName>
        <fullName evidence="4">14-3-3 domain-containing protein</fullName>
    </recommendedName>
</protein>
<feature type="coiled-coil region" evidence="3">
    <location>
        <begin position="194"/>
        <end position="221"/>
    </location>
</feature>
<dbReference type="InterPro" id="IPR023410">
    <property type="entry name" value="14-3-3_domain"/>
</dbReference>
<dbReference type="CDD" id="cd08774">
    <property type="entry name" value="14-3-3"/>
    <property type="match status" value="1"/>
</dbReference>